<dbReference type="Gene3D" id="1.10.10.60">
    <property type="entry name" value="Homeodomain-like"/>
    <property type="match status" value="3"/>
</dbReference>
<dbReference type="GO" id="GO:0000978">
    <property type="term" value="F:RNA polymerase II cis-regulatory region sequence-specific DNA binding"/>
    <property type="evidence" value="ECO:0007669"/>
    <property type="project" value="TreeGrafter"/>
</dbReference>
<dbReference type="GO" id="GO:0019185">
    <property type="term" value="C:snRNA-activating protein complex"/>
    <property type="evidence" value="ECO:0007669"/>
    <property type="project" value="TreeGrafter"/>
</dbReference>
<dbReference type="GO" id="GO:0042795">
    <property type="term" value="P:snRNA transcription by RNA polymerase II"/>
    <property type="evidence" value="ECO:0007669"/>
    <property type="project" value="TreeGrafter"/>
</dbReference>
<evidence type="ECO:0000313" key="8">
    <source>
        <dbReference type="Proteomes" id="UP000245783"/>
    </source>
</evidence>
<dbReference type="InterPro" id="IPR001005">
    <property type="entry name" value="SANT/Myb"/>
</dbReference>
<feature type="domain" description="Myb-like" evidence="5">
    <location>
        <begin position="88"/>
        <end position="134"/>
    </location>
</feature>
<protein>
    <recommendedName>
        <fullName evidence="9">Homeodomain-like protein</fullName>
    </recommendedName>
</protein>
<feature type="domain" description="HTH myb-type" evidence="6">
    <location>
        <begin position="92"/>
        <end position="134"/>
    </location>
</feature>
<evidence type="ECO:0000256" key="1">
    <source>
        <dbReference type="ARBA" id="ARBA00023015"/>
    </source>
</evidence>
<dbReference type="EMBL" id="KZ819487">
    <property type="protein sequence ID" value="PWN39183.1"/>
    <property type="molecule type" value="Genomic_DNA"/>
</dbReference>
<dbReference type="SUPFAM" id="SSF46689">
    <property type="entry name" value="Homeodomain-like"/>
    <property type="match status" value="2"/>
</dbReference>
<dbReference type="OrthoDB" id="2143914at2759"/>
<keyword evidence="4" id="KW-0539">Nucleus</keyword>
<proteinExistence type="predicted"/>
<dbReference type="InterPro" id="IPR009057">
    <property type="entry name" value="Homeodomain-like_sf"/>
</dbReference>
<feature type="domain" description="HTH myb-type" evidence="6">
    <location>
        <begin position="36"/>
        <end position="91"/>
    </location>
</feature>
<dbReference type="InParanoid" id="A0A316VRZ8"/>
<dbReference type="GO" id="GO:0001006">
    <property type="term" value="F:RNA polymerase III type 3 promoter sequence-specific DNA binding"/>
    <property type="evidence" value="ECO:0007669"/>
    <property type="project" value="TreeGrafter"/>
</dbReference>
<dbReference type="PANTHER" id="PTHR46621:SF1">
    <property type="entry name" value="SNRNA-ACTIVATING PROTEIN COMPLEX SUBUNIT 4"/>
    <property type="match status" value="1"/>
</dbReference>
<dbReference type="InterPro" id="IPR051575">
    <property type="entry name" value="Myb-like_DNA-bd"/>
</dbReference>
<dbReference type="PANTHER" id="PTHR46621">
    <property type="entry name" value="SNRNA-ACTIVATING PROTEIN COMPLEX SUBUNIT 4"/>
    <property type="match status" value="1"/>
</dbReference>
<evidence type="ECO:0000313" key="7">
    <source>
        <dbReference type="EMBL" id="PWN39183.1"/>
    </source>
</evidence>
<organism evidence="7 8">
    <name type="scientific">Ceraceosorus guamensis</name>
    <dbReference type="NCBI Taxonomy" id="1522189"/>
    <lineage>
        <taxon>Eukaryota</taxon>
        <taxon>Fungi</taxon>
        <taxon>Dikarya</taxon>
        <taxon>Basidiomycota</taxon>
        <taxon>Ustilaginomycotina</taxon>
        <taxon>Exobasidiomycetes</taxon>
        <taxon>Ceraceosorales</taxon>
        <taxon>Ceraceosoraceae</taxon>
        <taxon>Ceraceosorus</taxon>
    </lineage>
</organism>
<feature type="non-terminal residue" evidence="7">
    <location>
        <position position="134"/>
    </location>
</feature>
<keyword evidence="2" id="KW-0238">DNA-binding</keyword>
<dbReference type="InterPro" id="IPR017930">
    <property type="entry name" value="Myb_dom"/>
</dbReference>
<evidence type="ECO:0000259" key="5">
    <source>
        <dbReference type="PROSITE" id="PS50090"/>
    </source>
</evidence>
<keyword evidence="1" id="KW-0805">Transcription regulation</keyword>
<dbReference type="PROSITE" id="PS50090">
    <property type="entry name" value="MYB_LIKE"/>
    <property type="match status" value="2"/>
</dbReference>
<keyword evidence="8" id="KW-1185">Reference proteome</keyword>
<dbReference type="AlphaFoldDB" id="A0A316VRZ8"/>
<name>A0A316VRZ8_9BASI</name>
<evidence type="ECO:0000256" key="3">
    <source>
        <dbReference type="ARBA" id="ARBA00023163"/>
    </source>
</evidence>
<dbReference type="GO" id="GO:0042796">
    <property type="term" value="P:snRNA transcription by RNA polymerase III"/>
    <property type="evidence" value="ECO:0007669"/>
    <property type="project" value="TreeGrafter"/>
</dbReference>
<feature type="domain" description="Myb-like" evidence="5">
    <location>
        <begin position="36"/>
        <end position="87"/>
    </location>
</feature>
<dbReference type="RefSeq" id="XP_025366343.1">
    <property type="nucleotide sequence ID" value="XM_025512084.1"/>
</dbReference>
<keyword evidence="3" id="KW-0804">Transcription</keyword>
<evidence type="ECO:0000259" key="6">
    <source>
        <dbReference type="PROSITE" id="PS51294"/>
    </source>
</evidence>
<dbReference type="Proteomes" id="UP000245783">
    <property type="component" value="Unassembled WGS sequence"/>
</dbReference>
<dbReference type="GeneID" id="37033954"/>
<dbReference type="PROSITE" id="PS51294">
    <property type="entry name" value="HTH_MYB"/>
    <property type="match status" value="2"/>
</dbReference>
<gene>
    <name evidence="7" type="ORF">IE81DRAFT_295225</name>
</gene>
<reference evidence="7 8" key="1">
    <citation type="journal article" date="2018" name="Mol. Biol. Evol.">
        <title>Broad Genomic Sampling Reveals a Smut Pathogenic Ancestry of the Fungal Clade Ustilaginomycotina.</title>
        <authorList>
            <person name="Kijpornyongpan T."/>
            <person name="Mondo S.J."/>
            <person name="Barry K."/>
            <person name="Sandor L."/>
            <person name="Lee J."/>
            <person name="Lipzen A."/>
            <person name="Pangilinan J."/>
            <person name="LaButti K."/>
            <person name="Hainaut M."/>
            <person name="Henrissat B."/>
            <person name="Grigoriev I.V."/>
            <person name="Spatafora J.W."/>
            <person name="Aime M.C."/>
        </authorList>
    </citation>
    <scope>NUCLEOTIDE SEQUENCE [LARGE SCALE GENOMIC DNA]</scope>
    <source>
        <strain evidence="7 8">MCA 4658</strain>
    </source>
</reference>
<sequence>MIAVKDGKCVDWREVAKELDGRTNRECRKRYCYSLSKGIKKGTWSRSEDEALLRGHELWGPWWSKVAQEHVINRTGDQCAKRFKDVLDPSINKREWSQHEDELLLRLAVEQNRSWRKISRAFDNRPTIQCRNRY</sequence>
<evidence type="ECO:0000256" key="4">
    <source>
        <dbReference type="ARBA" id="ARBA00023242"/>
    </source>
</evidence>
<accession>A0A316VRZ8</accession>
<dbReference type="STRING" id="1522189.A0A316VRZ8"/>
<evidence type="ECO:0008006" key="9">
    <source>
        <dbReference type="Google" id="ProtNLM"/>
    </source>
</evidence>
<dbReference type="Pfam" id="PF13921">
    <property type="entry name" value="Myb_DNA-bind_6"/>
    <property type="match status" value="1"/>
</dbReference>
<evidence type="ECO:0000256" key="2">
    <source>
        <dbReference type="ARBA" id="ARBA00023125"/>
    </source>
</evidence>
<dbReference type="SMART" id="SM00717">
    <property type="entry name" value="SANT"/>
    <property type="match status" value="2"/>
</dbReference>